<keyword evidence="5" id="KW-1185">Reference proteome</keyword>
<dbReference type="PROSITE" id="PS00028">
    <property type="entry name" value="ZINC_FINGER_C2H2_1"/>
    <property type="match status" value="1"/>
</dbReference>
<dbReference type="GO" id="GO:0008270">
    <property type="term" value="F:zinc ion binding"/>
    <property type="evidence" value="ECO:0007669"/>
    <property type="project" value="UniProtKB-KW"/>
</dbReference>
<evidence type="ECO:0000259" key="3">
    <source>
        <dbReference type="PROSITE" id="PS50157"/>
    </source>
</evidence>
<evidence type="ECO:0000256" key="2">
    <source>
        <dbReference type="SAM" id="MobiDB-lite"/>
    </source>
</evidence>
<name>A0A015L1H9_RHIIW</name>
<keyword evidence="1" id="KW-0863">Zinc-finger</keyword>
<feature type="domain" description="C2H2-type" evidence="3">
    <location>
        <begin position="4"/>
        <end position="32"/>
    </location>
</feature>
<accession>A0A015L1H9</accession>
<dbReference type="EMBL" id="JEMT01019400">
    <property type="protein sequence ID" value="EXX66216.1"/>
    <property type="molecule type" value="Genomic_DNA"/>
</dbReference>
<dbReference type="Proteomes" id="UP000022910">
    <property type="component" value="Unassembled WGS sequence"/>
</dbReference>
<dbReference type="AlphaFoldDB" id="A0A015L1H9"/>
<evidence type="ECO:0000313" key="4">
    <source>
        <dbReference type="EMBL" id="EXX66216.1"/>
    </source>
</evidence>
<protein>
    <recommendedName>
        <fullName evidence="3">C2H2-type domain-containing protein</fullName>
    </recommendedName>
</protein>
<evidence type="ECO:0000313" key="5">
    <source>
        <dbReference type="Proteomes" id="UP000022910"/>
    </source>
</evidence>
<sequence>MVRYQCQICKREFSTYGGLKQHANAKHHGKMRSSQLNESPVQQRSLLQPLKEMIRSEHDAELWSTSIIMPNPTTSQEKLTSQDDDDEMKQFEPSSQDEDLVNIADELEDEPRYHLRKRLRSEERVEANFEESEAESELVNFEDTEFIDPEDLQGASLDDAIDVVDGKPTPERVVKWPNDAYHDFLELIVEGNISNKIGDKIIKFFNKHSNLDKSPLPSSTKNGKDYLNQINLPLIDFKEKVVATYNEINFTSTIAHFFVLFKLFCNDQK</sequence>
<dbReference type="PROSITE" id="PS50157">
    <property type="entry name" value="ZINC_FINGER_C2H2_2"/>
    <property type="match status" value="1"/>
</dbReference>
<evidence type="ECO:0000256" key="1">
    <source>
        <dbReference type="PROSITE-ProRule" id="PRU00042"/>
    </source>
</evidence>
<dbReference type="SMART" id="SM00355">
    <property type="entry name" value="ZnF_C2H2"/>
    <property type="match status" value="1"/>
</dbReference>
<gene>
    <name evidence="4" type="ORF">RirG_125970</name>
</gene>
<comment type="caution">
    <text evidence="4">The sequence shown here is derived from an EMBL/GenBank/DDBJ whole genome shotgun (WGS) entry which is preliminary data.</text>
</comment>
<keyword evidence="1" id="KW-0862">Zinc</keyword>
<feature type="compositionally biased region" description="Polar residues" evidence="2">
    <location>
        <begin position="68"/>
        <end position="79"/>
    </location>
</feature>
<dbReference type="OrthoDB" id="2443107at2759"/>
<keyword evidence="1" id="KW-0479">Metal-binding</keyword>
<dbReference type="HOGENOM" id="CLU_044753_1_0_1"/>
<reference evidence="4 5" key="1">
    <citation type="submission" date="2014-02" db="EMBL/GenBank/DDBJ databases">
        <title>Single nucleus genome sequencing reveals high similarity among nuclei of an endomycorrhizal fungus.</title>
        <authorList>
            <person name="Lin K."/>
            <person name="Geurts R."/>
            <person name="Zhang Z."/>
            <person name="Limpens E."/>
            <person name="Saunders D.G."/>
            <person name="Mu D."/>
            <person name="Pang E."/>
            <person name="Cao H."/>
            <person name="Cha H."/>
            <person name="Lin T."/>
            <person name="Zhou Q."/>
            <person name="Shang Y."/>
            <person name="Li Y."/>
            <person name="Ivanov S."/>
            <person name="Sharma T."/>
            <person name="Velzen R.V."/>
            <person name="Ruijter N.D."/>
            <person name="Aanen D.K."/>
            <person name="Win J."/>
            <person name="Kamoun S."/>
            <person name="Bisseling T."/>
            <person name="Huang S."/>
        </authorList>
    </citation>
    <scope>NUCLEOTIDE SEQUENCE [LARGE SCALE GENOMIC DNA]</scope>
    <source>
        <strain evidence="5">DAOM197198w</strain>
    </source>
</reference>
<organism evidence="4 5">
    <name type="scientific">Rhizophagus irregularis (strain DAOM 197198w)</name>
    <name type="common">Glomus intraradices</name>
    <dbReference type="NCBI Taxonomy" id="1432141"/>
    <lineage>
        <taxon>Eukaryota</taxon>
        <taxon>Fungi</taxon>
        <taxon>Fungi incertae sedis</taxon>
        <taxon>Mucoromycota</taxon>
        <taxon>Glomeromycotina</taxon>
        <taxon>Glomeromycetes</taxon>
        <taxon>Glomerales</taxon>
        <taxon>Glomeraceae</taxon>
        <taxon>Rhizophagus</taxon>
    </lineage>
</organism>
<dbReference type="STRING" id="1432141.A0A015L1H9"/>
<proteinExistence type="predicted"/>
<dbReference type="InterPro" id="IPR013087">
    <property type="entry name" value="Znf_C2H2_type"/>
</dbReference>
<feature type="region of interest" description="Disordered" evidence="2">
    <location>
        <begin position="68"/>
        <end position="96"/>
    </location>
</feature>